<accession>A0A7W5H6U2</accession>
<proteinExistence type="predicted"/>
<evidence type="ECO:0008006" key="4">
    <source>
        <dbReference type="Google" id="ProtNLM"/>
    </source>
</evidence>
<protein>
    <recommendedName>
        <fullName evidence="4">FlgN protein</fullName>
    </recommendedName>
</protein>
<sequence>MNNAQPADSTVPQSWRERVATYVDEIAQVAETIDLILDETRIRTVGLRPNEVDASTTQLIAAISDLEKMVERREALLRAEDAPTKGLSLSEKLLSTRKIDDARLARRCGEVAEMIATTHQRATALFICQYHLSEFQRDVLQRLTGATAPQTYNRSGQKPKPSSGLFNEAA</sequence>
<evidence type="ECO:0000256" key="1">
    <source>
        <dbReference type="SAM" id="MobiDB-lite"/>
    </source>
</evidence>
<dbReference type="EMBL" id="JACHXU010000012">
    <property type="protein sequence ID" value="MBB3207789.1"/>
    <property type="molecule type" value="Genomic_DNA"/>
</dbReference>
<organism evidence="2 3">
    <name type="scientific">Aporhodopirellula rubra</name>
    <dbReference type="NCBI Taxonomy" id="980271"/>
    <lineage>
        <taxon>Bacteria</taxon>
        <taxon>Pseudomonadati</taxon>
        <taxon>Planctomycetota</taxon>
        <taxon>Planctomycetia</taxon>
        <taxon>Pirellulales</taxon>
        <taxon>Pirellulaceae</taxon>
        <taxon>Aporhodopirellula</taxon>
    </lineage>
</organism>
<name>A0A7W5H6U2_9BACT</name>
<feature type="region of interest" description="Disordered" evidence="1">
    <location>
        <begin position="149"/>
        <end position="170"/>
    </location>
</feature>
<comment type="caution">
    <text evidence="2">The sequence shown here is derived from an EMBL/GenBank/DDBJ whole genome shotgun (WGS) entry which is preliminary data.</text>
</comment>
<evidence type="ECO:0000313" key="3">
    <source>
        <dbReference type="Proteomes" id="UP000536179"/>
    </source>
</evidence>
<gene>
    <name evidence="2" type="ORF">FHS27_003616</name>
</gene>
<reference evidence="2 3" key="1">
    <citation type="submission" date="2020-08" db="EMBL/GenBank/DDBJ databases">
        <title>Genomic Encyclopedia of Type Strains, Phase III (KMG-III): the genomes of soil and plant-associated and newly described type strains.</title>
        <authorList>
            <person name="Whitman W."/>
        </authorList>
    </citation>
    <scope>NUCLEOTIDE SEQUENCE [LARGE SCALE GENOMIC DNA]</scope>
    <source>
        <strain evidence="2 3">CECT 8075</strain>
    </source>
</reference>
<dbReference type="RefSeq" id="WP_184306077.1">
    <property type="nucleotide sequence ID" value="NZ_JACHXU010000012.1"/>
</dbReference>
<dbReference type="Proteomes" id="UP000536179">
    <property type="component" value="Unassembled WGS sequence"/>
</dbReference>
<evidence type="ECO:0000313" key="2">
    <source>
        <dbReference type="EMBL" id="MBB3207789.1"/>
    </source>
</evidence>
<dbReference type="AlphaFoldDB" id="A0A7W5H6U2"/>
<keyword evidence="3" id="KW-1185">Reference proteome</keyword>